<dbReference type="AlphaFoldDB" id="A0A1F5KHD4"/>
<proteinExistence type="predicted"/>
<sequence>MDQRRALMAIGGIIILLLAIVFGVAYFSSQNAKKPQVRKPTPSPSSAGSLTVPVASPEPGTDSSTQSPQNVVGTKTYTGEGFSLHYPEAWGLLKCNNTQNFEFDPTNPTEQLGVKCDYAVKPITFLVSNIQLSCTGETIQLGNLAVLRSKTTKANGDINYRWCVNGATASLDVTHRVSSTGSRATSKDDYSTQVEQMISSLSFGGGS</sequence>
<keyword evidence="2" id="KW-1133">Transmembrane helix</keyword>
<organism evidence="3 4">
    <name type="scientific">Candidatus Daviesbacteria bacterium RIFCSPHIGHO2_02_FULL_43_12</name>
    <dbReference type="NCBI Taxonomy" id="1797776"/>
    <lineage>
        <taxon>Bacteria</taxon>
        <taxon>Candidatus Daviesiibacteriota</taxon>
    </lineage>
</organism>
<feature type="transmembrane region" description="Helical" evidence="2">
    <location>
        <begin position="6"/>
        <end position="28"/>
    </location>
</feature>
<feature type="region of interest" description="Disordered" evidence="1">
    <location>
        <begin position="33"/>
        <end position="72"/>
    </location>
</feature>
<accession>A0A1F5KHD4</accession>
<dbReference type="EMBL" id="MFDD01000014">
    <property type="protein sequence ID" value="OGE40021.1"/>
    <property type="molecule type" value="Genomic_DNA"/>
</dbReference>
<gene>
    <name evidence="3" type="ORF">A3D25_04435</name>
</gene>
<evidence type="ECO:0000256" key="1">
    <source>
        <dbReference type="SAM" id="MobiDB-lite"/>
    </source>
</evidence>
<evidence type="ECO:0000313" key="4">
    <source>
        <dbReference type="Proteomes" id="UP000177328"/>
    </source>
</evidence>
<keyword evidence="2" id="KW-0812">Transmembrane</keyword>
<dbReference type="Proteomes" id="UP000177328">
    <property type="component" value="Unassembled WGS sequence"/>
</dbReference>
<comment type="caution">
    <text evidence="3">The sequence shown here is derived from an EMBL/GenBank/DDBJ whole genome shotgun (WGS) entry which is preliminary data.</text>
</comment>
<protein>
    <submittedName>
        <fullName evidence="3">Uncharacterized protein</fullName>
    </submittedName>
</protein>
<name>A0A1F5KHD4_9BACT</name>
<evidence type="ECO:0000313" key="3">
    <source>
        <dbReference type="EMBL" id="OGE40021.1"/>
    </source>
</evidence>
<keyword evidence="2" id="KW-0472">Membrane</keyword>
<reference evidence="3 4" key="1">
    <citation type="journal article" date="2016" name="Nat. Commun.">
        <title>Thousands of microbial genomes shed light on interconnected biogeochemical processes in an aquifer system.</title>
        <authorList>
            <person name="Anantharaman K."/>
            <person name="Brown C.T."/>
            <person name="Hug L.A."/>
            <person name="Sharon I."/>
            <person name="Castelle C.J."/>
            <person name="Probst A.J."/>
            <person name="Thomas B.C."/>
            <person name="Singh A."/>
            <person name="Wilkins M.J."/>
            <person name="Karaoz U."/>
            <person name="Brodie E.L."/>
            <person name="Williams K.H."/>
            <person name="Hubbard S.S."/>
            <person name="Banfield J.F."/>
        </authorList>
    </citation>
    <scope>NUCLEOTIDE SEQUENCE [LARGE SCALE GENOMIC DNA]</scope>
</reference>
<evidence type="ECO:0000256" key="2">
    <source>
        <dbReference type="SAM" id="Phobius"/>
    </source>
</evidence>
<feature type="compositionally biased region" description="Polar residues" evidence="1">
    <location>
        <begin position="61"/>
        <end position="72"/>
    </location>
</feature>